<comment type="similarity">
    <text evidence="5">Belongs to the alanine racemase family.</text>
</comment>
<comment type="cofactor">
    <cofactor evidence="2 5 6">
        <name>pyridoxal 5'-phosphate</name>
        <dbReference type="ChEBI" id="CHEBI:597326"/>
    </cofactor>
</comment>
<dbReference type="Pfam" id="PF00842">
    <property type="entry name" value="Ala_racemase_C"/>
    <property type="match status" value="1"/>
</dbReference>
<dbReference type="GO" id="GO:0030170">
    <property type="term" value="F:pyridoxal phosphate binding"/>
    <property type="evidence" value="ECO:0007669"/>
    <property type="project" value="UniProtKB-UniRule"/>
</dbReference>
<keyword evidence="10" id="KW-1185">Reference proteome</keyword>
<feature type="active site" description="Proton acceptor; specific for L-alanine" evidence="5">
    <location>
        <position position="255"/>
    </location>
</feature>
<feature type="active site" description="Proton acceptor; specific for D-alanine" evidence="5">
    <location>
        <position position="35"/>
    </location>
</feature>
<name>A0A1E5E6P0_9VIBR</name>
<dbReference type="PROSITE" id="PS00395">
    <property type="entry name" value="ALANINE_RACEMASE"/>
    <property type="match status" value="1"/>
</dbReference>
<accession>A0A1E5E6P0</accession>
<dbReference type="OrthoDB" id="9813814at2"/>
<dbReference type="STRING" id="1188252.A1QC_00210"/>
<dbReference type="RefSeq" id="WP_017025538.1">
    <property type="nucleotide sequence ID" value="NZ_AJYK02000002.1"/>
</dbReference>
<evidence type="ECO:0000259" key="8">
    <source>
        <dbReference type="SMART" id="SM01005"/>
    </source>
</evidence>
<comment type="caution">
    <text evidence="9">The sequence shown here is derived from an EMBL/GenBank/DDBJ whole genome shotgun (WGS) entry which is preliminary data.</text>
</comment>
<dbReference type="HAMAP" id="MF_01201">
    <property type="entry name" value="Ala_racemase"/>
    <property type="match status" value="1"/>
</dbReference>
<dbReference type="PANTHER" id="PTHR30511">
    <property type="entry name" value="ALANINE RACEMASE"/>
    <property type="match status" value="1"/>
</dbReference>
<dbReference type="SUPFAM" id="SSF51419">
    <property type="entry name" value="PLP-binding barrel"/>
    <property type="match status" value="1"/>
</dbReference>
<evidence type="ECO:0000313" key="9">
    <source>
        <dbReference type="EMBL" id="OEF30134.1"/>
    </source>
</evidence>
<evidence type="ECO:0000313" key="10">
    <source>
        <dbReference type="Proteomes" id="UP000094070"/>
    </source>
</evidence>
<proteinExistence type="inferred from homology"/>
<dbReference type="GO" id="GO:0005829">
    <property type="term" value="C:cytosol"/>
    <property type="evidence" value="ECO:0007669"/>
    <property type="project" value="TreeGrafter"/>
</dbReference>
<keyword evidence="4 5" id="KW-0413">Isomerase</keyword>
<dbReference type="EC" id="5.1.1.1" evidence="5"/>
<sequence length="360" mass="39832">MARPTKATMNLSAFSHNYRLAKSLSPQSKAIAVVKADAYGHGVIEMAKSLANEADAFGVACIEEALELRESGIVQPILLLEGFFSEDELPLINQHDFWCAVHSDAQIEALARQPKSDQYNVWLKFDSGMHRLGFSENEYQQAYDKLNALPQVKNIVLMTHFACADELSSTMNQQQFSLCMKTFAHINAPVSMANSAATLHDDKYRLDYLRPGIMLYGASPFPDAHFNGDKLKPVMTLSSEVIAIRQVAAGESIGYGQRFVCDKSMTIGTVAIGYADGYPRHAKDGTPMMVDGHRTKLVGRVSMDMLMVDLTNIPNAKVGSSVELWGDHILAAEVAYYSDTIPYTLFTGITRRVKKEYISL</sequence>
<dbReference type="eggNOG" id="COG0787">
    <property type="taxonomic scope" value="Bacteria"/>
</dbReference>
<evidence type="ECO:0000256" key="7">
    <source>
        <dbReference type="PIRSR" id="PIRSR600821-52"/>
    </source>
</evidence>
<comment type="pathway">
    <text evidence="5">Amino-acid biosynthesis; D-alanine biosynthesis; D-alanine from L-alanine: step 1/1.</text>
</comment>
<dbReference type="Gene3D" id="3.20.20.10">
    <property type="entry name" value="Alanine racemase"/>
    <property type="match status" value="1"/>
</dbReference>
<evidence type="ECO:0000256" key="3">
    <source>
        <dbReference type="ARBA" id="ARBA00022898"/>
    </source>
</evidence>
<evidence type="ECO:0000256" key="6">
    <source>
        <dbReference type="PIRSR" id="PIRSR600821-50"/>
    </source>
</evidence>
<feature type="domain" description="Alanine racemase C-terminal" evidence="8">
    <location>
        <begin position="234"/>
        <end position="358"/>
    </location>
</feature>
<feature type="binding site" evidence="5 7">
    <location>
        <position position="303"/>
    </location>
    <ligand>
        <name>substrate</name>
    </ligand>
</feature>
<evidence type="ECO:0000256" key="2">
    <source>
        <dbReference type="ARBA" id="ARBA00001933"/>
    </source>
</evidence>
<dbReference type="InterPro" id="IPR000821">
    <property type="entry name" value="Ala_racemase"/>
</dbReference>
<organism evidence="9 10">
    <name type="scientific">Vibrio rumoiensis 1S-45</name>
    <dbReference type="NCBI Taxonomy" id="1188252"/>
    <lineage>
        <taxon>Bacteria</taxon>
        <taxon>Pseudomonadati</taxon>
        <taxon>Pseudomonadota</taxon>
        <taxon>Gammaproteobacteria</taxon>
        <taxon>Vibrionales</taxon>
        <taxon>Vibrionaceae</taxon>
        <taxon>Vibrio</taxon>
    </lineage>
</organism>
<feature type="modified residue" description="N6-(pyridoxal phosphate)lysine" evidence="5 6">
    <location>
        <position position="35"/>
    </location>
</feature>
<dbReference type="FunFam" id="3.20.20.10:FF:000002">
    <property type="entry name" value="Alanine racemase"/>
    <property type="match status" value="1"/>
</dbReference>
<feature type="binding site" evidence="5 7">
    <location>
        <position position="131"/>
    </location>
    <ligand>
        <name>substrate</name>
    </ligand>
</feature>
<comment type="function">
    <text evidence="5">Catalyzes the interconversion of L-alanine and D-alanine. May also act on other amino acids.</text>
</comment>
<dbReference type="Gene3D" id="2.40.37.10">
    <property type="entry name" value="Lyase, Ornithine Decarboxylase, Chain A, domain 1"/>
    <property type="match status" value="1"/>
</dbReference>
<dbReference type="GO" id="GO:0008784">
    <property type="term" value="F:alanine racemase activity"/>
    <property type="evidence" value="ECO:0007669"/>
    <property type="project" value="UniProtKB-UniRule"/>
</dbReference>
<gene>
    <name evidence="9" type="ORF">A1QC_00210</name>
</gene>
<evidence type="ECO:0000256" key="4">
    <source>
        <dbReference type="ARBA" id="ARBA00023235"/>
    </source>
</evidence>
<dbReference type="InterPro" id="IPR001608">
    <property type="entry name" value="Ala_racemase_N"/>
</dbReference>
<dbReference type="AlphaFoldDB" id="A0A1E5E6P0"/>
<evidence type="ECO:0000256" key="1">
    <source>
        <dbReference type="ARBA" id="ARBA00000316"/>
    </source>
</evidence>
<dbReference type="CDD" id="cd06827">
    <property type="entry name" value="PLPDE_III_AR_proteobact"/>
    <property type="match status" value="1"/>
</dbReference>
<dbReference type="InterPro" id="IPR011079">
    <property type="entry name" value="Ala_racemase_C"/>
</dbReference>
<comment type="catalytic activity">
    <reaction evidence="1 5">
        <text>L-alanine = D-alanine</text>
        <dbReference type="Rhea" id="RHEA:20249"/>
        <dbReference type="ChEBI" id="CHEBI:57416"/>
        <dbReference type="ChEBI" id="CHEBI:57972"/>
        <dbReference type="EC" id="5.1.1.1"/>
    </reaction>
</comment>
<evidence type="ECO:0000256" key="5">
    <source>
        <dbReference type="HAMAP-Rule" id="MF_01201"/>
    </source>
</evidence>
<dbReference type="PRINTS" id="PR00992">
    <property type="entry name" value="ALARACEMASE"/>
</dbReference>
<reference evidence="9 10" key="1">
    <citation type="journal article" date="2012" name="Science">
        <title>Ecological populations of bacteria act as socially cohesive units of antibiotic production and resistance.</title>
        <authorList>
            <person name="Cordero O.X."/>
            <person name="Wildschutte H."/>
            <person name="Kirkup B."/>
            <person name="Proehl S."/>
            <person name="Ngo L."/>
            <person name="Hussain F."/>
            <person name="Le Roux F."/>
            <person name="Mincer T."/>
            <person name="Polz M.F."/>
        </authorList>
    </citation>
    <scope>NUCLEOTIDE SEQUENCE [LARGE SCALE GENOMIC DNA]</scope>
    <source>
        <strain evidence="9 10">1S-45</strain>
    </source>
</reference>
<dbReference type="InterPro" id="IPR029066">
    <property type="entry name" value="PLP-binding_barrel"/>
</dbReference>
<dbReference type="UniPathway" id="UPA00042">
    <property type="reaction ID" value="UER00497"/>
</dbReference>
<dbReference type="Pfam" id="PF01168">
    <property type="entry name" value="Ala_racemase_N"/>
    <property type="match status" value="1"/>
</dbReference>
<keyword evidence="3 5" id="KW-0663">Pyridoxal phosphate</keyword>
<dbReference type="EMBL" id="AJYK02000002">
    <property type="protein sequence ID" value="OEF30134.1"/>
    <property type="molecule type" value="Genomic_DNA"/>
</dbReference>
<protein>
    <recommendedName>
        <fullName evidence="5">Alanine racemase</fullName>
        <ecNumber evidence="5">5.1.1.1</ecNumber>
    </recommendedName>
</protein>
<dbReference type="SUPFAM" id="SSF50621">
    <property type="entry name" value="Alanine racemase C-terminal domain-like"/>
    <property type="match status" value="1"/>
</dbReference>
<dbReference type="SMART" id="SM01005">
    <property type="entry name" value="Ala_racemase_C"/>
    <property type="match status" value="1"/>
</dbReference>
<dbReference type="InterPro" id="IPR009006">
    <property type="entry name" value="Ala_racemase/Decarboxylase_C"/>
</dbReference>
<dbReference type="NCBIfam" id="TIGR00492">
    <property type="entry name" value="alr"/>
    <property type="match status" value="1"/>
</dbReference>
<dbReference type="Proteomes" id="UP000094070">
    <property type="component" value="Unassembled WGS sequence"/>
</dbReference>
<dbReference type="GO" id="GO:0030632">
    <property type="term" value="P:D-alanine biosynthetic process"/>
    <property type="evidence" value="ECO:0007669"/>
    <property type="project" value="UniProtKB-UniRule"/>
</dbReference>
<dbReference type="PANTHER" id="PTHR30511:SF0">
    <property type="entry name" value="ALANINE RACEMASE, CATABOLIC-RELATED"/>
    <property type="match status" value="1"/>
</dbReference>
<dbReference type="InterPro" id="IPR020622">
    <property type="entry name" value="Ala_racemase_pyridoxalP-BS"/>
</dbReference>